<evidence type="ECO:0000313" key="5">
    <source>
        <dbReference type="EMBL" id="RED97890.1"/>
    </source>
</evidence>
<dbReference type="InterPro" id="IPR002227">
    <property type="entry name" value="Tyrosinase_Cu-bd"/>
</dbReference>
<accession>A0A3D9L4M1</accession>
<comment type="caution">
    <text evidence="5">The sequence shown here is derived from an EMBL/GenBank/DDBJ whole genome shotgun (WGS) entry which is preliminary data.</text>
</comment>
<dbReference type="AlphaFoldDB" id="A0A3D9L4M1"/>
<evidence type="ECO:0000313" key="6">
    <source>
        <dbReference type="Proteomes" id="UP000256779"/>
    </source>
</evidence>
<keyword evidence="1" id="KW-0479">Metal-binding</keyword>
<dbReference type="SUPFAM" id="SSF48056">
    <property type="entry name" value="Di-copper centre-containing domain"/>
    <property type="match status" value="1"/>
</dbReference>
<protein>
    <submittedName>
        <fullName evidence="5">Tyrosinase</fullName>
    </submittedName>
</protein>
<reference evidence="5 6" key="1">
    <citation type="submission" date="2018-07" db="EMBL/GenBank/DDBJ databases">
        <title>Genomic Encyclopedia of Type Strains, Phase IV (KMG-IV): sequencing the most valuable type-strain genomes for metagenomic binning, comparative biology and taxonomic classification.</title>
        <authorList>
            <person name="Goeker M."/>
        </authorList>
    </citation>
    <scope>NUCLEOTIDE SEQUENCE [LARGE SCALE GENOMIC DNA]</scope>
    <source>
        <strain evidence="5 6">DSM 4134</strain>
    </source>
</reference>
<dbReference type="PANTHER" id="PTHR11474">
    <property type="entry name" value="TYROSINASE FAMILY MEMBER"/>
    <property type="match status" value="1"/>
</dbReference>
<feature type="domain" description="Tyrosinase copper-binding" evidence="3">
    <location>
        <begin position="225"/>
        <end position="242"/>
    </location>
</feature>
<gene>
    <name evidence="5" type="ORF">C7460_11131</name>
</gene>
<dbReference type="PANTHER" id="PTHR11474:SF76">
    <property type="entry name" value="SHKT DOMAIN-CONTAINING PROTEIN"/>
    <property type="match status" value="1"/>
</dbReference>
<proteinExistence type="predicted"/>
<dbReference type="InterPro" id="IPR050316">
    <property type="entry name" value="Tyrosinase/Hemocyanin"/>
</dbReference>
<evidence type="ECO:0000259" key="3">
    <source>
        <dbReference type="PROSITE" id="PS00497"/>
    </source>
</evidence>
<keyword evidence="6" id="KW-1185">Reference proteome</keyword>
<feature type="domain" description="Tyrosinase copper-binding" evidence="4">
    <location>
        <begin position="454"/>
        <end position="465"/>
    </location>
</feature>
<organism evidence="5 6">
    <name type="scientific">Marinoscillum furvescens DSM 4134</name>
    <dbReference type="NCBI Taxonomy" id="1122208"/>
    <lineage>
        <taxon>Bacteria</taxon>
        <taxon>Pseudomonadati</taxon>
        <taxon>Bacteroidota</taxon>
        <taxon>Cytophagia</taxon>
        <taxon>Cytophagales</taxon>
        <taxon>Reichenbachiellaceae</taxon>
        <taxon>Marinoscillum</taxon>
    </lineage>
</organism>
<dbReference type="Gene3D" id="1.10.1280.10">
    <property type="entry name" value="Di-copper center containing domain from catechol oxidase"/>
    <property type="match status" value="1"/>
</dbReference>
<dbReference type="PROSITE" id="PS00497">
    <property type="entry name" value="TYROSINASE_1"/>
    <property type="match status" value="1"/>
</dbReference>
<dbReference type="EMBL" id="QREG01000011">
    <property type="protein sequence ID" value="RED97890.1"/>
    <property type="molecule type" value="Genomic_DNA"/>
</dbReference>
<dbReference type="GO" id="GO:0016491">
    <property type="term" value="F:oxidoreductase activity"/>
    <property type="evidence" value="ECO:0007669"/>
    <property type="project" value="InterPro"/>
</dbReference>
<keyword evidence="2" id="KW-0186">Copper</keyword>
<dbReference type="PROSITE" id="PS00498">
    <property type="entry name" value="TYROSINASE_2"/>
    <property type="match status" value="1"/>
</dbReference>
<name>A0A3D9L4M1_MARFU</name>
<dbReference type="Proteomes" id="UP000256779">
    <property type="component" value="Unassembled WGS sequence"/>
</dbReference>
<dbReference type="RefSeq" id="WP_115868420.1">
    <property type="nucleotide sequence ID" value="NZ_QREG01000011.1"/>
</dbReference>
<evidence type="ECO:0000259" key="4">
    <source>
        <dbReference type="PROSITE" id="PS00498"/>
    </source>
</evidence>
<dbReference type="OrthoDB" id="2874181at2"/>
<dbReference type="PRINTS" id="PR00092">
    <property type="entry name" value="TYROSINASE"/>
</dbReference>
<dbReference type="InterPro" id="IPR008922">
    <property type="entry name" value="Di-copper_centre_dom_sf"/>
</dbReference>
<dbReference type="GO" id="GO:0046872">
    <property type="term" value="F:metal ion binding"/>
    <property type="evidence" value="ECO:0007669"/>
    <property type="project" value="UniProtKB-KW"/>
</dbReference>
<sequence>MAKKKQRSRYEQVRLILEKAQGKDCPDYDGYHRFWDRPYEEFISMKLYGIPMFVLGENPNEQPPSHSCCHSSAQPVAKSTTAATTTGDPEASGLIRGLKGKFPFDGTQFPKLLWSAEREVSAPDIQLIADWIADGCPQEDTTDSLDQVERQQLATGKATFGVCTATTNQKRRSNGHLAQRKNVEELSESELNCYRDALRIVKSRPEQDRRSFAYWGRVHGNSCQHGWEKFLPWHRCQMYEMEQLLMDEDESVALHYWQWSNKHYLDPDTGDYFIPEAYQLWITEEAISKLEARDFPSDLADVLRKHTDKPFQTLDDLCYAAFYPSKKLDYYAVIKPWKQQFYDLLEDINPLWYPYRYPMKTNYDPKRYPTPLRTLRDFHHHYPTRTDIEQILATRSFQQFGGGDAYNESFGVLDMDPHNTIHIWSGGYNPNYDPNDPLEPKYGDMLNNLTAGFDPIFYAHHANVDRMWYKWQVKHPGLTPDGGNSVLVPFNYLVGETYNIHRFGYEYVRSGHYMQGNKELGIRKLKTDKVNVSHTALEHHEKAEVKLINVTQPNQSLFVKVFLNLDSPEPGDRDKHPDHYVGSFVLFGHGQCIGSSGHCDPPGRRRVGDVRERHHNTPWNYRLDATQCVSKLIEQGEKDFHVNLLVQDTDGEALTDLLRMEALSLDFID</sequence>
<dbReference type="Pfam" id="PF00264">
    <property type="entry name" value="Tyrosinase"/>
    <property type="match status" value="1"/>
</dbReference>
<evidence type="ECO:0000256" key="2">
    <source>
        <dbReference type="ARBA" id="ARBA00023008"/>
    </source>
</evidence>
<evidence type="ECO:0000256" key="1">
    <source>
        <dbReference type="ARBA" id="ARBA00022723"/>
    </source>
</evidence>